<dbReference type="PANTHER" id="PTHR45713">
    <property type="entry name" value="FTP DOMAIN-CONTAINING PROTEIN"/>
    <property type="match status" value="1"/>
</dbReference>
<dbReference type="InterPro" id="IPR051941">
    <property type="entry name" value="BG_Antigen-Binding_Lectin"/>
</dbReference>
<dbReference type="AlphaFoldDB" id="A0AAV4FC01"/>
<evidence type="ECO:0000313" key="1">
    <source>
        <dbReference type="EMBL" id="GFR70814.1"/>
    </source>
</evidence>
<evidence type="ECO:0000313" key="2">
    <source>
        <dbReference type="Proteomes" id="UP000762676"/>
    </source>
</evidence>
<dbReference type="PANTHER" id="PTHR45713:SF6">
    <property type="entry name" value="F5_8 TYPE C DOMAIN-CONTAINING PROTEIN"/>
    <property type="match status" value="1"/>
</dbReference>
<sequence>RIGFTASELNWLTDNNDATCKTGSSQSVTVTLNTAIPLTWVRVVLNDAGRNVALKQTAQQSSRYYPAEAPDSYRAENAVDGRVGDSSRYDARLTCTHTLYEENPDWWTVYFTQAADVTRFLVYNRNGNEMPNWVFSLIMVLPIYSM</sequence>
<name>A0AAV4FC01_9GAST</name>
<dbReference type="SUPFAM" id="SSF49785">
    <property type="entry name" value="Galactose-binding domain-like"/>
    <property type="match status" value="1"/>
</dbReference>
<comment type="caution">
    <text evidence="1">The sequence shown here is derived from an EMBL/GenBank/DDBJ whole genome shotgun (WGS) entry which is preliminary data.</text>
</comment>
<dbReference type="Gene3D" id="2.60.120.260">
    <property type="entry name" value="Galactose-binding domain-like"/>
    <property type="match status" value="1"/>
</dbReference>
<protein>
    <recommendedName>
        <fullName evidence="3">Fucolectin tachylectin-4 pentraxin-1 domain-containing protein</fullName>
    </recommendedName>
</protein>
<organism evidence="1 2">
    <name type="scientific">Elysia marginata</name>
    <dbReference type="NCBI Taxonomy" id="1093978"/>
    <lineage>
        <taxon>Eukaryota</taxon>
        <taxon>Metazoa</taxon>
        <taxon>Spiralia</taxon>
        <taxon>Lophotrochozoa</taxon>
        <taxon>Mollusca</taxon>
        <taxon>Gastropoda</taxon>
        <taxon>Heterobranchia</taxon>
        <taxon>Euthyneura</taxon>
        <taxon>Panpulmonata</taxon>
        <taxon>Sacoglossa</taxon>
        <taxon>Placobranchoidea</taxon>
        <taxon>Plakobranchidae</taxon>
        <taxon>Elysia</taxon>
    </lineage>
</organism>
<evidence type="ECO:0008006" key="3">
    <source>
        <dbReference type="Google" id="ProtNLM"/>
    </source>
</evidence>
<dbReference type="EMBL" id="BMAT01000671">
    <property type="protein sequence ID" value="GFR70814.1"/>
    <property type="molecule type" value="Genomic_DNA"/>
</dbReference>
<keyword evidence="2" id="KW-1185">Reference proteome</keyword>
<dbReference type="Proteomes" id="UP000762676">
    <property type="component" value="Unassembled WGS sequence"/>
</dbReference>
<feature type="non-terminal residue" evidence="1">
    <location>
        <position position="1"/>
    </location>
</feature>
<proteinExistence type="predicted"/>
<accession>A0AAV4FC01</accession>
<gene>
    <name evidence="1" type="ORF">ElyMa_000337500</name>
</gene>
<dbReference type="InterPro" id="IPR008979">
    <property type="entry name" value="Galactose-bd-like_sf"/>
</dbReference>
<reference evidence="1 2" key="1">
    <citation type="journal article" date="2021" name="Elife">
        <title>Chloroplast acquisition without the gene transfer in kleptoplastic sea slugs, Plakobranchus ocellatus.</title>
        <authorList>
            <person name="Maeda T."/>
            <person name="Takahashi S."/>
            <person name="Yoshida T."/>
            <person name="Shimamura S."/>
            <person name="Takaki Y."/>
            <person name="Nagai Y."/>
            <person name="Toyoda A."/>
            <person name="Suzuki Y."/>
            <person name="Arimoto A."/>
            <person name="Ishii H."/>
            <person name="Satoh N."/>
            <person name="Nishiyama T."/>
            <person name="Hasebe M."/>
            <person name="Maruyama T."/>
            <person name="Minagawa J."/>
            <person name="Obokata J."/>
            <person name="Shigenobu S."/>
        </authorList>
    </citation>
    <scope>NUCLEOTIDE SEQUENCE [LARGE SCALE GENOMIC DNA]</scope>
</reference>